<sequence length="300" mass="32949">MTLPPTVLDYHVARMDSEYRAQDVVRIVARLPGARHIKVNVRTQHLHLELDETQTPRYILENNLLLLAYEARSFPSVSGSGADHPVGLEQTHVLPGQPSLDAPAGTGGPGRSRADLPVHISDEASRRPGINTGEQERRSSRFLLIVLLVLAVTVILWDGWALTHGPNVLPLLRHLSSPADHTWFLSPWLTAAIALQVMVGLVVVVLLLSGWLSRDLRRALAWLAAGVFGDALALLLDKASGVLLTVRPLVRRLEGPRLAGAHLPDALLLVGVLGMLLTLRRSRLPPIRRQRPSPRGPRHR</sequence>
<geneLocation type="plasmid" evidence="3 4">
    <name>pDAETH-3</name>
</geneLocation>
<evidence type="ECO:0000313" key="4">
    <source>
        <dbReference type="Proteomes" id="UP001064971"/>
    </source>
</evidence>
<evidence type="ECO:0000313" key="3">
    <source>
        <dbReference type="EMBL" id="BDP44678.1"/>
    </source>
</evidence>
<evidence type="ECO:0000256" key="2">
    <source>
        <dbReference type="SAM" id="Phobius"/>
    </source>
</evidence>
<feature type="transmembrane region" description="Helical" evidence="2">
    <location>
        <begin position="183"/>
        <end position="208"/>
    </location>
</feature>
<keyword evidence="2" id="KW-0812">Transmembrane</keyword>
<feature type="region of interest" description="Disordered" evidence="1">
    <location>
        <begin position="95"/>
        <end position="118"/>
    </location>
</feature>
<reference evidence="3" key="1">
    <citation type="submission" date="2022-07" db="EMBL/GenBank/DDBJ databases">
        <title>Complete Genome Sequence of the Radioresistant Bacterium Deinococcus aetherius ST0316, Isolated from the Air Dust collected in Lower Stratosphere above Japan.</title>
        <authorList>
            <person name="Satoh K."/>
            <person name="Hagiwara K."/>
            <person name="Katsumata K."/>
            <person name="Kubo A."/>
            <person name="Yokobori S."/>
            <person name="Yamagishi A."/>
            <person name="Oono Y."/>
            <person name="Narumi I."/>
        </authorList>
    </citation>
    <scope>NUCLEOTIDE SEQUENCE</scope>
    <source>
        <strain evidence="3">ST0316</strain>
        <plasmid evidence="3">pDAETH-3</plasmid>
    </source>
</reference>
<evidence type="ECO:0000256" key="1">
    <source>
        <dbReference type="SAM" id="MobiDB-lite"/>
    </source>
</evidence>
<feature type="transmembrane region" description="Helical" evidence="2">
    <location>
        <begin position="259"/>
        <end position="279"/>
    </location>
</feature>
<keyword evidence="3" id="KW-0614">Plasmid</keyword>
<dbReference type="Proteomes" id="UP001064971">
    <property type="component" value="Plasmid pDAETH-3"/>
</dbReference>
<dbReference type="EMBL" id="AP026563">
    <property type="protein sequence ID" value="BDP44678.1"/>
    <property type="molecule type" value="Genomic_DNA"/>
</dbReference>
<accession>A0ABM8ALI7</accession>
<name>A0ABM8ALI7_9DEIO</name>
<keyword evidence="2" id="KW-1133">Transmembrane helix</keyword>
<feature type="transmembrane region" description="Helical" evidence="2">
    <location>
        <begin position="142"/>
        <end position="163"/>
    </location>
</feature>
<dbReference type="RefSeq" id="WP_264778616.1">
    <property type="nucleotide sequence ID" value="NZ_AP026563.1"/>
</dbReference>
<keyword evidence="4" id="KW-1185">Reference proteome</keyword>
<keyword evidence="2" id="KW-0472">Membrane</keyword>
<gene>
    <name evidence="3" type="ORF">DAETH_46470</name>
</gene>
<proteinExistence type="predicted"/>
<protein>
    <submittedName>
        <fullName evidence="3">Uncharacterized protein</fullName>
    </submittedName>
</protein>
<organism evidence="3 4">
    <name type="scientific">Deinococcus aetherius</name>
    <dbReference type="NCBI Taxonomy" id="200252"/>
    <lineage>
        <taxon>Bacteria</taxon>
        <taxon>Thermotogati</taxon>
        <taxon>Deinococcota</taxon>
        <taxon>Deinococci</taxon>
        <taxon>Deinococcales</taxon>
        <taxon>Deinococcaceae</taxon>
        <taxon>Deinococcus</taxon>
    </lineage>
</organism>
<feature type="transmembrane region" description="Helical" evidence="2">
    <location>
        <begin position="220"/>
        <end position="239"/>
    </location>
</feature>